<protein>
    <submittedName>
        <fullName evidence="5">Uncharacterized protein</fullName>
    </submittedName>
</protein>
<organism evidence="5 6">
    <name type="scientific">Extremus antarcticus</name>
    <dbReference type="NCBI Taxonomy" id="702011"/>
    <lineage>
        <taxon>Eukaryota</taxon>
        <taxon>Fungi</taxon>
        <taxon>Dikarya</taxon>
        <taxon>Ascomycota</taxon>
        <taxon>Pezizomycotina</taxon>
        <taxon>Dothideomycetes</taxon>
        <taxon>Dothideomycetidae</taxon>
        <taxon>Mycosphaerellales</taxon>
        <taxon>Extremaceae</taxon>
        <taxon>Extremus</taxon>
    </lineage>
</organism>
<dbReference type="InterPro" id="IPR015915">
    <property type="entry name" value="Kelch-typ_b-propeller"/>
</dbReference>
<dbReference type="Pfam" id="PF12768">
    <property type="entry name" value="Rax2"/>
    <property type="match status" value="1"/>
</dbReference>
<feature type="domain" description="Rax2-like third" evidence="4">
    <location>
        <begin position="388"/>
        <end position="550"/>
    </location>
</feature>
<feature type="domain" description="Rax2-like C-terminal" evidence="2">
    <location>
        <begin position="904"/>
        <end position="1153"/>
    </location>
</feature>
<keyword evidence="1" id="KW-0812">Transmembrane</keyword>
<reference evidence="5" key="1">
    <citation type="submission" date="2023-04" db="EMBL/GenBank/DDBJ databases">
        <title>Black Yeasts Isolated from many extreme environments.</title>
        <authorList>
            <person name="Coleine C."/>
            <person name="Stajich J.E."/>
            <person name="Selbmann L."/>
        </authorList>
    </citation>
    <scope>NUCLEOTIDE SEQUENCE</scope>
    <source>
        <strain evidence="5">CCFEE 5312</strain>
    </source>
</reference>
<feature type="transmembrane region" description="Helical" evidence="1">
    <location>
        <begin position="1160"/>
        <end position="1187"/>
    </location>
</feature>
<dbReference type="InterPro" id="IPR048266">
    <property type="entry name" value="Rax2-like_second"/>
</dbReference>
<dbReference type="Gene3D" id="2.120.10.80">
    <property type="entry name" value="Kelch-type beta propeller"/>
    <property type="match status" value="1"/>
</dbReference>
<dbReference type="Pfam" id="PF20842">
    <property type="entry name" value="Rax2_2"/>
    <property type="match status" value="1"/>
</dbReference>
<dbReference type="InterPro" id="IPR011043">
    <property type="entry name" value="Gal_Oxase/kelch_b-propeller"/>
</dbReference>
<dbReference type="GO" id="GO:1902929">
    <property type="term" value="C:plasma membrane of growing cell tip"/>
    <property type="evidence" value="ECO:0007669"/>
    <property type="project" value="TreeGrafter"/>
</dbReference>
<keyword evidence="1" id="KW-0472">Membrane</keyword>
<evidence type="ECO:0000259" key="2">
    <source>
        <dbReference type="Pfam" id="PF12768"/>
    </source>
</evidence>
<dbReference type="Proteomes" id="UP001271007">
    <property type="component" value="Unassembled WGS sequence"/>
</dbReference>
<dbReference type="PANTHER" id="PTHR31778:SF2">
    <property type="entry name" value="BUD SITE SELECTION PROTEIN RAX2"/>
    <property type="match status" value="1"/>
</dbReference>
<feature type="domain" description="Rax2-like second" evidence="3">
    <location>
        <begin position="230"/>
        <end position="377"/>
    </location>
</feature>
<dbReference type="PANTHER" id="PTHR31778">
    <property type="entry name" value="BUD SITE SELECTION PROTEIN RAX2"/>
    <property type="match status" value="1"/>
</dbReference>
<dbReference type="InterPro" id="IPR048265">
    <property type="entry name" value="Rax2-like_third"/>
</dbReference>
<evidence type="ECO:0000313" key="6">
    <source>
        <dbReference type="Proteomes" id="UP001271007"/>
    </source>
</evidence>
<comment type="caution">
    <text evidence="5">The sequence shown here is derived from an EMBL/GenBank/DDBJ whole genome shotgun (WGS) entry which is preliminary data.</text>
</comment>
<dbReference type="AlphaFoldDB" id="A0AAJ0DPZ6"/>
<dbReference type="Pfam" id="PF20843">
    <property type="entry name" value="Rax2_3"/>
    <property type="match status" value="1"/>
</dbReference>
<evidence type="ECO:0000313" key="5">
    <source>
        <dbReference type="EMBL" id="KAK3054441.1"/>
    </source>
</evidence>
<evidence type="ECO:0000256" key="1">
    <source>
        <dbReference type="SAM" id="Phobius"/>
    </source>
</evidence>
<evidence type="ECO:0000259" key="4">
    <source>
        <dbReference type="Pfam" id="PF20843"/>
    </source>
</evidence>
<dbReference type="SUPFAM" id="SSF50965">
    <property type="entry name" value="Galactose oxidase, central domain"/>
    <property type="match status" value="2"/>
</dbReference>
<name>A0AAJ0DPZ6_9PEZI</name>
<keyword evidence="6" id="KW-1185">Reference proteome</keyword>
<dbReference type="EMBL" id="JAWDJX010000012">
    <property type="protein sequence ID" value="KAK3054441.1"/>
    <property type="molecule type" value="Genomic_DNA"/>
</dbReference>
<proteinExistence type="predicted"/>
<keyword evidence="1" id="KW-1133">Transmembrane helix</keyword>
<sequence length="1230" mass="130082">MRSLLTQLLAIGPELTTFILTSPLLFTTPAHAITPTEAPSPNLDLSNLGRVALVGDFDSISLYQYEGQTENVLNTNGSQSLLTRYPNGAFESLGLSDAYIEAMCTFRRDGEVHGVVLGGNFTSVAGVQAQSVALWDPHSGGITPLPGINGKVSSLYCDDDSGTVYVGGMFTAGNSTNAMAWTTEWTNLPFSGFNGPVYSIEKNAAGNIVFGGEFTGLGMASNGSSASITPNNQVINLAGGDIGATGTTTTAGFDDPTNIICKTGEEDGPGNTWLLADNTGGWWQGQFSFGFVPTKLRLYNTKYEGRGTKTFYFENLNNGGVLNLNYIDVDGKNQSCSSTCPLPQGNSTYQDFFMEPPVGMNSFRIFVTEWYGDGGGFAGIEMFQDILYSFAVNDFNEPQCDGVSKGSSSIITPADGLWTRASNNGKTSSDYLSASLTTEAQVASSPSVVFFPDIAQSGNYSILVYTPGCQQDDTCDTRGSVNMTGSMTSDQPPVSTTISQTNYYDKFDQIYYGYVDVNSESFTPSVILAPIADQPLPQTIVAQRVRFDIVHSSGGLNGLFEYNPNKATVDMEFSDSAIDAAGADLDNGALINCVVSYNDQIYVAGSFTGHGIQNIMKIGSEATSLPGSGLNADVQSLYLEGSMMYLGGNFTNTVDNTAQGLNNVGAFDLDAKKWVTLGAGVDGIVWDLVPLALNITAGDEQDCITVNGNFTSANAYDDNDAFDADGFAVWVPSKNAWLNNIPNADASISGRLLTMTNVPGMQWPLYAGQITSQSMDISGAAELLGSGSPELQSFGIQIQPSTASSSMSKRAATNQTSPGVYTGFFYDDNDKNVTIFGGHFAATATNGSTLHNLIFIDNSKSSQKVTGAEELETGSTIMAMDAYNNLIFAGGSLSGTDNNDLSGIIVYNLDTLAISSPHPPALGGHDVVVNAVATQPDSSNIYVGGSFDEAGSLPCATLCYYDASTQQWNTPGLGLSGTITAMFWSSKTELILAGDLEVNGQKTMMATYNAKKNKQTFASYPGAGSLPGSISVLAPANSGYDEFWAAGVDSNDNSAFLSHYADGSWARVNGLSAGTDIRGLQVMSLTSDHDSTRDIPNNEVLMLVGNLNIPNYGNASAALFNGTDFQPFILTNKQDGSQGTIAHMFVSNPSALMSMGGGHLAIGFVVLIGLAIALGLIFLIVVCGILIERARRRREGYVPMKADRNGNLDRIPPETLLGGIHGDKATAPKV</sequence>
<accession>A0AAJ0DPZ6</accession>
<evidence type="ECO:0000259" key="3">
    <source>
        <dbReference type="Pfam" id="PF20842"/>
    </source>
</evidence>
<gene>
    <name evidence="5" type="ORF">LTR09_004709</name>
</gene>
<dbReference type="InterPro" id="IPR024982">
    <property type="entry name" value="Rax2-like_C"/>
</dbReference>